<proteinExistence type="predicted"/>
<evidence type="ECO:0000259" key="2">
    <source>
        <dbReference type="PROSITE" id="PS50234"/>
    </source>
</evidence>
<feature type="domain" description="VWFA" evidence="2">
    <location>
        <begin position="56"/>
        <end position="238"/>
    </location>
</feature>
<dbReference type="SUPFAM" id="SSF53300">
    <property type="entry name" value="vWA-like"/>
    <property type="match status" value="1"/>
</dbReference>
<dbReference type="InterPro" id="IPR036465">
    <property type="entry name" value="vWFA_dom_sf"/>
</dbReference>
<dbReference type="SMART" id="SM00327">
    <property type="entry name" value="VWA"/>
    <property type="match status" value="1"/>
</dbReference>
<dbReference type="Proteomes" id="UP001201980">
    <property type="component" value="Unassembled WGS sequence"/>
</dbReference>
<keyword evidence="4" id="KW-1185">Reference proteome</keyword>
<feature type="chain" id="PRO_5042123518" evidence="1">
    <location>
        <begin position="22"/>
        <end position="424"/>
    </location>
</feature>
<sequence>MAFSTAIALGCALLGVGPALAQAGVSPALVSVNGDPGLSFEVDKIVTTLEIPPTPDVVLVIDTTGSMGPAINDVKSNLVQVIAAVGGDSQFGVVSYRDLRDADGFTVHQDLTSNDADVQSAVNSLAAGGGRGPTADWINALYEVSTGAVTFRGGSSRIVVLVGDQPSFDPSGGHALGGAIDALRAEEVRVIAVNIDRLDADGQATDVTADTGGVIVGSAADAVTDAIISGLQNIHVTVKPAVSCDDGLSIDFEPPQSTVSSGADATFLETVTVADGAVGALSCSTDFLLNGAPGGSSFVQTVNVTVSRLGCDVCDPGPGRNLCHATTSCAPTPFGTMCLTRPGYKADGAADDDARVQWRLEWPVPGHEHRVAVAPGTSADTLCDEENKGPDVCKEVKIANCATAELGVAPEDDDAQKVQGDEEL</sequence>
<feature type="signal peptide" evidence="1">
    <location>
        <begin position="1"/>
        <end position="21"/>
    </location>
</feature>
<name>A0AAD5WSF3_9PEZI</name>
<dbReference type="PANTHER" id="PTHR47763:SF1">
    <property type="entry name" value="DUF659 DOMAIN-CONTAINING PROTEIN"/>
    <property type="match status" value="1"/>
</dbReference>
<dbReference type="AlphaFoldDB" id="A0AAD5WSF3"/>
<dbReference type="InterPro" id="IPR052969">
    <property type="entry name" value="Thr-specific_kinase-like"/>
</dbReference>
<dbReference type="EMBL" id="JAKWBI020000172">
    <property type="protein sequence ID" value="KAJ2900476.1"/>
    <property type="molecule type" value="Genomic_DNA"/>
</dbReference>
<comment type="caution">
    <text evidence="3">The sequence shown here is derived from an EMBL/GenBank/DDBJ whole genome shotgun (WGS) entry which is preliminary data.</text>
</comment>
<dbReference type="GO" id="GO:0005737">
    <property type="term" value="C:cytoplasm"/>
    <property type="evidence" value="ECO:0007669"/>
    <property type="project" value="TreeGrafter"/>
</dbReference>
<keyword evidence="1" id="KW-0732">Signal</keyword>
<dbReference type="PANTHER" id="PTHR47763">
    <property type="entry name" value="ALPHA-PROTEIN KINASE VWKA"/>
    <property type="match status" value="1"/>
</dbReference>
<dbReference type="CDD" id="cd00198">
    <property type="entry name" value="vWFA"/>
    <property type="match status" value="1"/>
</dbReference>
<accession>A0AAD5WSF3</accession>
<gene>
    <name evidence="3" type="ORF">MKZ38_002430</name>
</gene>
<dbReference type="InterPro" id="IPR002035">
    <property type="entry name" value="VWF_A"/>
</dbReference>
<protein>
    <submittedName>
        <fullName evidence="3">von Willebrand factor type A domain-containing protein</fullName>
    </submittedName>
</protein>
<organism evidence="3 4">
    <name type="scientific">Zalerion maritima</name>
    <dbReference type="NCBI Taxonomy" id="339359"/>
    <lineage>
        <taxon>Eukaryota</taxon>
        <taxon>Fungi</taxon>
        <taxon>Dikarya</taxon>
        <taxon>Ascomycota</taxon>
        <taxon>Pezizomycotina</taxon>
        <taxon>Sordariomycetes</taxon>
        <taxon>Lulworthiomycetidae</taxon>
        <taxon>Lulworthiales</taxon>
        <taxon>Lulworthiaceae</taxon>
        <taxon>Zalerion</taxon>
    </lineage>
</organism>
<dbReference type="Gene3D" id="3.40.50.410">
    <property type="entry name" value="von Willebrand factor, type A domain"/>
    <property type="match status" value="1"/>
</dbReference>
<reference evidence="3" key="1">
    <citation type="submission" date="2022-07" db="EMBL/GenBank/DDBJ databases">
        <title>Draft genome sequence of Zalerion maritima ATCC 34329, a (micro)plastics degrading marine fungus.</title>
        <authorList>
            <person name="Paco A."/>
            <person name="Goncalves M.F.M."/>
            <person name="Rocha-Santos T.A.P."/>
            <person name="Alves A."/>
        </authorList>
    </citation>
    <scope>NUCLEOTIDE SEQUENCE</scope>
    <source>
        <strain evidence="3">ATCC 34329</strain>
    </source>
</reference>
<evidence type="ECO:0000256" key="1">
    <source>
        <dbReference type="SAM" id="SignalP"/>
    </source>
</evidence>
<evidence type="ECO:0000313" key="3">
    <source>
        <dbReference type="EMBL" id="KAJ2900476.1"/>
    </source>
</evidence>
<dbReference type="Pfam" id="PF00092">
    <property type="entry name" value="VWA"/>
    <property type="match status" value="1"/>
</dbReference>
<evidence type="ECO:0000313" key="4">
    <source>
        <dbReference type="Proteomes" id="UP001201980"/>
    </source>
</evidence>
<dbReference type="PROSITE" id="PS50234">
    <property type="entry name" value="VWFA"/>
    <property type="match status" value="1"/>
</dbReference>
<dbReference type="GO" id="GO:0004674">
    <property type="term" value="F:protein serine/threonine kinase activity"/>
    <property type="evidence" value="ECO:0007669"/>
    <property type="project" value="TreeGrafter"/>
</dbReference>